<dbReference type="Proteomes" id="UP000305778">
    <property type="component" value="Unassembled WGS sequence"/>
</dbReference>
<keyword evidence="1" id="KW-0732">Signal</keyword>
<dbReference type="EMBL" id="SUMC01000006">
    <property type="protein sequence ID" value="TKA11853.1"/>
    <property type="molecule type" value="Genomic_DNA"/>
</dbReference>
<reference evidence="2 3" key="1">
    <citation type="submission" date="2019-04" db="EMBL/GenBank/DDBJ databases">
        <title>Streptomyces oryziradicis sp. nov., a novel actinomycete isolated from rhizosphere soil of rice (Oryza sativa L.).</title>
        <authorList>
            <person name="Li C."/>
        </authorList>
    </citation>
    <scope>NUCLEOTIDE SEQUENCE [LARGE SCALE GENOMIC DNA]</scope>
    <source>
        <strain evidence="2 3">NEAU-C40</strain>
    </source>
</reference>
<dbReference type="AlphaFoldDB" id="A0A4U0SRB9"/>
<organism evidence="2 3">
    <name type="scientific">Actinacidiphila oryziradicis</name>
    <dbReference type="NCBI Taxonomy" id="2571141"/>
    <lineage>
        <taxon>Bacteria</taxon>
        <taxon>Bacillati</taxon>
        <taxon>Actinomycetota</taxon>
        <taxon>Actinomycetes</taxon>
        <taxon>Kitasatosporales</taxon>
        <taxon>Streptomycetaceae</taxon>
        <taxon>Actinacidiphila</taxon>
    </lineage>
</organism>
<dbReference type="RefSeq" id="WP_136722849.1">
    <property type="nucleotide sequence ID" value="NZ_SUMC01000006.1"/>
</dbReference>
<evidence type="ECO:0000313" key="3">
    <source>
        <dbReference type="Proteomes" id="UP000305778"/>
    </source>
</evidence>
<evidence type="ECO:0008006" key="4">
    <source>
        <dbReference type="Google" id="ProtNLM"/>
    </source>
</evidence>
<dbReference type="OrthoDB" id="3629459at2"/>
<gene>
    <name evidence="2" type="ORF">FCI23_08410</name>
</gene>
<evidence type="ECO:0000313" key="2">
    <source>
        <dbReference type="EMBL" id="TKA11853.1"/>
    </source>
</evidence>
<accession>A0A4U0SRB9</accession>
<dbReference type="PROSITE" id="PS51257">
    <property type="entry name" value="PROKAR_LIPOPROTEIN"/>
    <property type="match status" value="1"/>
</dbReference>
<evidence type="ECO:0000256" key="1">
    <source>
        <dbReference type="SAM" id="SignalP"/>
    </source>
</evidence>
<protein>
    <recommendedName>
        <fullName evidence="4">Lipoprotein</fullName>
    </recommendedName>
</protein>
<keyword evidence="3" id="KW-1185">Reference proteome</keyword>
<feature type="signal peptide" evidence="1">
    <location>
        <begin position="1"/>
        <end position="26"/>
    </location>
</feature>
<feature type="chain" id="PRO_5039421527" description="Lipoprotein" evidence="1">
    <location>
        <begin position="27"/>
        <end position="173"/>
    </location>
</feature>
<proteinExistence type="predicted"/>
<sequence length="173" mass="18132">MRTRVTVTALFAAALLTACGSIGNNAGTVVSNASATAQDAGAALTAEQIASQLAIHILRLDVTITYDKDSDPEGLLGQPHGYTSKVAFSDGRIPKSDTAIFSKGDVEVGGLIEVFADAADLRARLQQLKDDGTKGGTALFEYDYVKGAILVRVSHYLTPAQAAEYQTAVKQLS</sequence>
<name>A0A4U0SRB9_9ACTN</name>
<comment type="caution">
    <text evidence="2">The sequence shown here is derived from an EMBL/GenBank/DDBJ whole genome shotgun (WGS) entry which is preliminary data.</text>
</comment>